<dbReference type="InterPro" id="IPR020845">
    <property type="entry name" value="AMP-binding_CS"/>
</dbReference>
<dbReference type="Pfam" id="PF00501">
    <property type="entry name" value="AMP-binding"/>
    <property type="match status" value="1"/>
</dbReference>
<dbReference type="Proteomes" id="UP000182660">
    <property type="component" value="Unassembled WGS sequence"/>
</dbReference>
<dbReference type="SUPFAM" id="SSF47336">
    <property type="entry name" value="ACP-like"/>
    <property type="match status" value="1"/>
</dbReference>
<dbReference type="GeneID" id="61296931"/>
<protein>
    <submittedName>
        <fullName evidence="5">Similar to proteins involved in antibiotic biosynthesis</fullName>
    </submittedName>
</protein>
<sequence>MSIQEYLIAGESKNDSFSNLHHAEVPYPNNKTIYQVFQEQVEKTPYNIAVTFEGQVITYIELNIRSNQLARHIRKEYFAAKGDKLEPDTLIAIFLDKSVDMLVAILAIMKAGAVYVPININDPEQRISYLLNDTQCELILTHSTQADKLTNALLNDIDTLKKEFPHLITLDSAHHQNESIQDLPLYNKSTDLAYIIYTSGTTGKPKGVMIEHHSVINLACSRKNDFNIDESSVILQFSPITFDASVCEIFSALLHGARLVMVTDDVKRDPVLLTNSLHSERVSVATILPSLLAQISLTDCPELPYLKTLIVAGEPCTKDVMLIWSKGRQLINAYGPSESTVCATVHHFKSGDLPSTIGGAIQNTSVYILDENLSPVDKGVTGELYISGVGLARGYLNKVQLTNERFIPDPFNPSNTSRTHSKLYKTGDLVRYLENGNIEYIGRNDFQVKIRGHRIELGELENTLLSYPDIKQVCVLAKNRMANQSDSAKDNSASKYLVVYYVANQELDIDKCINFLSQSLPEYMVPNYFVWQKAFPLTNNGKVDRNLLPDPESRQEKQDCITPHTNVESSLLNIWQSVLGFEQISTHDDFFKIGGNSLLAITLAVKINTTLNLKINVSLLLVYRTIADQASFLLETNSHNLEFKPIATFQSNGLKPPLFFIHPSMTGSELYKGMVNEFDQDQPFYGVESYNFNHLEAPETDLRSLAKRYVDYIKVVQPHGPYFLGGYSLGGNISYEIAHQLINMGETVEGVYLVDSVLPASDAKKEGVTYKDAKNFLEYFEFKDTDNKRLLELAKIEMGLLFSYYPTTKLPVKLVLIKATNLFSPLDDLDKDHIANHFFQVDKAYSGWDKFAREVNQYKIDADHETIVEPQHLARVASIIQKEINLPESIEMLCLWS</sequence>
<dbReference type="Pfam" id="PF00975">
    <property type="entry name" value="Thioesterase"/>
    <property type="match status" value="1"/>
</dbReference>
<evidence type="ECO:0000256" key="2">
    <source>
        <dbReference type="ARBA" id="ARBA00022553"/>
    </source>
</evidence>
<dbReference type="Gene3D" id="2.30.38.10">
    <property type="entry name" value="Luciferase, Domain 3"/>
    <property type="match status" value="1"/>
</dbReference>
<dbReference type="InterPro" id="IPR001031">
    <property type="entry name" value="Thioesterase"/>
</dbReference>
<dbReference type="AlphaFoldDB" id="A0A1L0BEA1"/>
<name>A0A1L0BEA1_9GAMM</name>
<dbReference type="Gene3D" id="3.30.300.30">
    <property type="match status" value="1"/>
</dbReference>
<evidence type="ECO:0000313" key="5">
    <source>
        <dbReference type="EMBL" id="SGZ08205.1"/>
    </source>
</evidence>
<dbReference type="InterPro" id="IPR029058">
    <property type="entry name" value="AB_hydrolase_fold"/>
</dbReference>
<dbReference type="PROSITE" id="PS00455">
    <property type="entry name" value="AMP_BINDING"/>
    <property type="match status" value="1"/>
</dbReference>
<gene>
    <name evidence="4" type="ORF">MT2528_3096</name>
    <name evidence="5" type="ORF">NVI5450_3292</name>
</gene>
<dbReference type="Proteomes" id="UP000183794">
    <property type="component" value="Unassembled WGS sequence"/>
</dbReference>
<evidence type="ECO:0000256" key="1">
    <source>
        <dbReference type="ARBA" id="ARBA00022450"/>
    </source>
</evidence>
<dbReference type="Gene3D" id="3.40.50.1820">
    <property type="entry name" value="alpha/beta hydrolase"/>
    <property type="match status" value="1"/>
</dbReference>
<evidence type="ECO:0000259" key="3">
    <source>
        <dbReference type="PROSITE" id="PS50075"/>
    </source>
</evidence>
<dbReference type="EMBL" id="FPLD01000091">
    <property type="protein sequence ID" value="SGZ08205.1"/>
    <property type="molecule type" value="Genomic_DNA"/>
</dbReference>
<reference evidence="4 6" key="1">
    <citation type="submission" date="2016-11" db="EMBL/GenBank/DDBJ databases">
        <authorList>
            <person name="Klemetsen T."/>
        </authorList>
    </citation>
    <scope>NUCLEOTIDE SEQUENCE [LARGE SCALE GENOMIC DNA]</scope>
    <source>
        <strain evidence="4">MT 2528</strain>
    </source>
</reference>
<proteinExistence type="predicted"/>
<dbReference type="InterPro" id="IPR006162">
    <property type="entry name" value="Ppantetheine_attach_site"/>
</dbReference>
<dbReference type="PANTHER" id="PTHR45527:SF1">
    <property type="entry name" value="FATTY ACID SYNTHASE"/>
    <property type="match status" value="1"/>
</dbReference>
<dbReference type="CDD" id="cd05930">
    <property type="entry name" value="A_NRPS"/>
    <property type="match status" value="1"/>
</dbReference>
<dbReference type="GO" id="GO:0031177">
    <property type="term" value="F:phosphopantetheine binding"/>
    <property type="evidence" value="ECO:0007669"/>
    <property type="project" value="TreeGrafter"/>
</dbReference>
<dbReference type="OrthoDB" id="9803968at2"/>
<dbReference type="GO" id="GO:0005737">
    <property type="term" value="C:cytoplasm"/>
    <property type="evidence" value="ECO:0007669"/>
    <property type="project" value="TreeGrafter"/>
</dbReference>
<dbReference type="PROSITE" id="PS00012">
    <property type="entry name" value="PHOSPHOPANTETHEINE"/>
    <property type="match status" value="1"/>
</dbReference>
<dbReference type="SUPFAM" id="SSF53474">
    <property type="entry name" value="alpha/beta-Hydrolases"/>
    <property type="match status" value="1"/>
</dbReference>
<dbReference type="EMBL" id="FPLJ01000069">
    <property type="protein sequence ID" value="SGY95955.1"/>
    <property type="molecule type" value="Genomic_DNA"/>
</dbReference>
<dbReference type="Gene3D" id="1.10.1200.10">
    <property type="entry name" value="ACP-like"/>
    <property type="match status" value="1"/>
</dbReference>
<keyword evidence="6" id="KW-1185">Reference proteome</keyword>
<keyword evidence="2" id="KW-0597">Phosphoprotein</keyword>
<dbReference type="FunFam" id="2.30.38.10:FF:000001">
    <property type="entry name" value="Non-ribosomal peptide synthetase PvdI"/>
    <property type="match status" value="1"/>
</dbReference>
<dbReference type="SUPFAM" id="SSF56801">
    <property type="entry name" value="Acetyl-CoA synthetase-like"/>
    <property type="match status" value="1"/>
</dbReference>
<dbReference type="InterPro" id="IPR009081">
    <property type="entry name" value="PP-bd_ACP"/>
</dbReference>
<feature type="domain" description="Carrier" evidence="3">
    <location>
        <begin position="562"/>
        <end position="637"/>
    </location>
</feature>
<dbReference type="RefSeq" id="WP_075472799.1">
    <property type="nucleotide sequence ID" value="NZ_CAWQZC010000064.1"/>
</dbReference>
<evidence type="ECO:0000313" key="7">
    <source>
        <dbReference type="Proteomes" id="UP000183794"/>
    </source>
</evidence>
<dbReference type="Gene3D" id="3.40.50.980">
    <property type="match status" value="2"/>
</dbReference>
<dbReference type="NCBIfam" id="TIGR01733">
    <property type="entry name" value="AA-adenyl-dom"/>
    <property type="match status" value="1"/>
</dbReference>
<evidence type="ECO:0000313" key="4">
    <source>
        <dbReference type="EMBL" id="SGY95955.1"/>
    </source>
</evidence>
<dbReference type="PRINTS" id="PR00154">
    <property type="entry name" value="AMPBINDING"/>
</dbReference>
<dbReference type="InterPro" id="IPR020459">
    <property type="entry name" value="AMP-binding"/>
</dbReference>
<organism evidence="5 7">
    <name type="scientific">Moritella viscosa</name>
    <dbReference type="NCBI Taxonomy" id="80854"/>
    <lineage>
        <taxon>Bacteria</taxon>
        <taxon>Pseudomonadati</taxon>
        <taxon>Pseudomonadota</taxon>
        <taxon>Gammaproteobacteria</taxon>
        <taxon>Alteromonadales</taxon>
        <taxon>Moritellaceae</taxon>
        <taxon>Moritella</taxon>
    </lineage>
</organism>
<keyword evidence="1" id="KW-0596">Phosphopantetheine</keyword>
<dbReference type="FunFam" id="3.40.50.12780:FF:000012">
    <property type="entry name" value="Non-ribosomal peptide synthetase"/>
    <property type="match status" value="1"/>
</dbReference>
<dbReference type="InterPro" id="IPR045851">
    <property type="entry name" value="AMP-bd_C_sf"/>
</dbReference>
<dbReference type="GO" id="GO:0043041">
    <property type="term" value="P:amino acid activation for nonribosomal peptide biosynthetic process"/>
    <property type="evidence" value="ECO:0007669"/>
    <property type="project" value="TreeGrafter"/>
</dbReference>
<evidence type="ECO:0000313" key="6">
    <source>
        <dbReference type="Proteomes" id="UP000182660"/>
    </source>
</evidence>
<dbReference type="InterPro" id="IPR010071">
    <property type="entry name" value="AA_adenyl_dom"/>
</dbReference>
<accession>A0A1L0BEA1</accession>
<dbReference type="InterPro" id="IPR036736">
    <property type="entry name" value="ACP-like_sf"/>
</dbReference>
<dbReference type="InterPro" id="IPR000873">
    <property type="entry name" value="AMP-dep_synth/lig_dom"/>
</dbReference>
<dbReference type="FunFam" id="3.40.50.980:FF:000001">
    <property type="entry name" value="Non-ribosomal peptide synthetase"/>
    <property type="match status" value="1"/>
</dbReference>
<dbReference type="PROSITE" id="PS50075">
    <property type="entry name" value="CARRIER"/>
    <property type="match status" value="1"/>
</dbReference>
<dbReference type="Pfam" id="PF00550">
    <property type="entry name" value="PP-binding"/>
    <property type="match status" value="1"/>
</dbReference>
<dbReference type="GO" id="GO:0044550">
    <property type="term" value="P:secondary metabolite biosynthetic process"/>
    <property type="evidence" value="ECO:0007669"/>
    <property type="project" value="TreeGrafter"/>
</dbReference>
<dbReference type="PANTHER" id="PTHR45527">
    <property type="entry name" value="NONRIBOSOMAL PEPTIDE SYNTHETASE"/>
    <property type="match status" value="1"/>
</dbReference>
<reference evidence="5 7" key="2">
    <citation type="submission" date="2016-11" db="EMBL/GenBank/DDBJ databases">
        <authorList>
            <person name="Jaros S."/>
            <person name="Januszkiewicz K."/>
            <person name="Wedrychowicz H."/>
        </authorList>
    </citation>
    <scope>NUCLEOTIDE SEQUENCE [LARGE SCALE GENOMIC DNA]</scope>
    <source>
        <strain evidence="5">NVI 5450</strain>
    </source>
</reference>